<dbReference type="STRING" id="37653.A0A0L8FKM5"/>
<proteinExistence type="predicted"/>
<keyword evidence="1" id="KW-0175">Coiled coil</keyword>
<protein>
    <recommendedName>
        <fullName evidence="2">Dynamin-like GTPase OPA1 C-terminal domain-containing protein</fullName>
    </recommendedName>
</protein>
<feature type="domain" description="Dynamin-like GTPase OPA1 C-terminal" evidence="2">
    <location>
        <begin position="1"/>
        <end position="193"/>
    </location>
</feature>
<organism evidence="3">
    <name type="scientific">Octopus bimaculoides</name>
    <name type="common">California two-spotted octopus</name>
    <dbReference type="NCBI Taxonomy" id="37653"/>
    <lineage>
        <taxon>Eukaryota</taxon>
        <taxon>Metazoa</taxon>
        <taxon>Spiralia</taxon>
        <taxon>Lophotrochozoa</taxon>
        <taxon>Mollusca</taxon>
        <taxon>Cephalopoda</taxon>
        <taxon>Coleoidea</taxon>
        <taxon>Octopodiformes</taxon>
        <taxon>Octopoda</taxon>
        <taxon>Incirrata</taxon>
        <taxon>Octopodidae</taxon>
        <taxon>Octopus</taxon>
    </lineage>
</organism>
<feature type="coiled-coil region" evidence="1">
    <location>
        <begin position="136"/>
        <end position="192"/>
    </location>
</feature>
<reference evidence="3" key="1">
    <citation type="submission" date="2015-07" db="EMBL/GenBank/DDBJ databases">
        <title>MeaNS - Measles Nucleotide Surveillance Program.</title>
        <authorList>
            <person name="Tran T."/>
            <person name="Druce J."/>
        </authorList>
    </citation>
    <scope>NUCLEOTIDE SEQUENCE</scope>
    <source>
        <strain evidence="3">UCB-OBI-ISO-001</strain>
        <tissue evidence="3">Gonad</tissue>
    </source>
</reference>
<accession>A0A0L8FKM5</accession>
<dbReference type="OrthoDB" id="415706at2759"/>
<evidence type="ECO:0000313" key="3">
    <source>
        <dbReference type="EMBL" id="KOF65234.1"/>
    </source>
</evidence>
<dbReference type="AlphaFoldDB" id="A0A0L8FKM5"/>
<name>A0A0L8FKM5_OCTBM</name>
<sequence>MLGPSTTEQWMQWKYQTPEHKTRQATKQELEKLLADRHSNSLASDEFTTVRRNLQTQGLEVDNDFIRETWYQVFRIHFFKKSLATAQHCKRGFYYYQKGFQDSELQCHDVVLFWRFQRMLQTTSNALRQQVMNNEARRLERIVKNILEDMSEDKAQLKTLITGKRVDLAEELKRVRQIQEKLEEFIQALNKEK</sequence>
<evidence type="ECO:0000256" key="1">
    <source>
        <dbReference type="SAM" id="Coils"/>
    </source>
</evidence>
<dbReference type="InterPro" id="IPR045817">
    <property type="entry name" value="OPA1_C"/>
</dbReference>
<evidence type="ECO:0000259" key="2">
    <source>
        <dbReference type="Pfam" id="PF19434"/>
    </source>
</evidence>
<dbReference type="EMBL" id="KQ429708">
    <property type="protein sequence ID" value="KOF65234.1"/>
    <property type="molecule type" value="Genomic_DNA"/>
</dbReference>
<gene>
    <name evidence="3" type="ORF">OCBIM_22016095mg</name>
</gene>
<dbReference type="Pfam" id="PF19434">
    <property type="entry name" value="OPA1_C"/>
    <property type="match status" value="1"/>
</dbReference>